<keyword evidence="1" id="KW-1133">Transmembrane helix</keyword>
<keyword evidence="1" id="KW-0472">Membrane</keyword>
<gene>
    <name evidence="2" type="ORF">CLV32_3082</name>
</gene>
<evidence type="ECO:0000313" key="2">
    <source>
        <dbReference type="EMBL" id="TDO21973.1"/>
    </source>
</evidence>
<feature type="transmembrane region" description="Helical" evidence="1">
    <location>
        <begin position="362"/>
        <end position="382"/>
    </location>
</feature>
<feature type="transmembrane region" description="Helical" evidence="1">
    <location>
        <begin position="12"/>
        <end position="42"/>
    </location>
</feature>
<evidence type="ECO:0008006" key="4">
    <source>
        <dbReference type="Google" id="ProtNLM"/>
    </source>
</evidence>
<keyword evidence="1" id="KW-0812">Transmembrane</keyword>
<organism evidence="2 3">
    <name type="scientific">Pedobacter duraquae</name>
    <dbReference type="NCBI Taxonomy" id="425511"/>
    <lineage>
        <taxon>Bacteria</taxon>
        <taxon>Pseudomonadati</taxon>
        <taxon>Bacteroidota</taxon>
        <taxon>Sphingobacteriia</taxon>
        <taxon>Sphingobacteriales</taxon>
        <taxon>Sphingobacteriaceae</taxon>
        <taxon>Pedobacter</taxon>
    </lineage>
</organism>
<evidence type="ECO:0000313" key="3">
    <source>
        <dbReference type="Proteomes" id="UP000295499"/>
    </source>
</evidence>
<feature type="transmembrane region" description="Helical" evidence="1">
    <location>
        <begin position="152"/>
        <end position="170"/>
    </location>
</feature>
<accession>A0A4R6IJ19</accession>
<feature type="transmembrane region" description="Helical" evidence="1">
    <location>
        <begin position="87"/>
        <end position="107"/>
    </location>
</feature>
<sequence>MKDIQTDIRKYGVLYFLIMLHLFGGGIANAAIVVSSVYAFIYFVFKREVDLYVVFLLLFTNICMGQNSDAENVSNINVGIYNNFKNVLILGPLALSTKFTFVLAIPFRALINITKSKNYFLLAGWYLLILLSLIGLLMSFTSGIENKSGLTVGFRIALTMGVILLPQMVSHKDDFLRQFDKIMYLSLVTLALGLMNAHWLFIVFGFLPFMWFRFKSLFAKVFIIICLGRVLIGVDTTITIVGTILVSLGFAGLVQMKMFNTKSLSHVGFFLIVIPIILTIIILIIPNDKIGYDFQSVTGYIKFKLIGDRKPIWDASYLQIITQNFFIAPAGSSLEVYFDYIQQWRDWPEGSHNIFLETGRQISYFGMLFLGLLIVKALTWSLRNVLDLLDCRIVLCFVAVYMVFGLSGQHIVYDGVGFMFWLLLGQLTSINKSENENIAYIGG</sequence>
<keyword evidence="3" id="KW-1185">Reference proteome</keyword>
<dbReference type="EMBL" id="SNWM01000003">
    <property type="protein sequence ID" value="TDO21973.1"/>
    <property type="molecule type" value="Genomic_DNA"/>
</dbReference>
<feature type="transmembrane region" description="Helical" evidence="1">
    <location>
        <begin position="119"/>
        <end position="140"/>
    </location>
</feature>
<comment type="caution">
    <text evidence="2">The sequence shown here is derived from an EMBL/GenBank/DDBJ whole genome shotgun (WGS) entry which is preliminary data.</text>
</comment>
<feature type="transmembrane region" description="Helical" evidence="1">
    <location>
        <begin position="221"/>
        <end position="254"/>
    </location>
</feature>
<evidence type="ECO:0000256" key="1">
    <source>
        <dbReference type="SAM" id="Phobius"/>
    </source>
</evidence>
<dbReference type="AlphaFoldDB" id="A0A4R6IJ19"/>
<reference evidence="2 3" key="1">
    <citation type="submission" date="2019-03" db="EMBL/GenBank/DDBJ databases">
        <title>Genomic Encyclopedia of Archaeal and Bacterial Type Strains, Phase II (KMG-II): from individual species to whole genera.</title>
        <authorList>
            <person name="Goeker M."/>
        </authorList>
    </citation>
    <scope>NUCLEOTIDE SEQUENCE [LARGE SCALE GENOMIC DNA]</scope>
    <source>
        <strain evidence="2 3">DSM 19034</strain>
    </source>
</reference>
<proteinExistence type="predicted"/>
<feature type="transmembrane region" description="Helical" evidence="1">
    <location>
        <begin position="394"/>
        <end position="413"/>
    </location>
</feature>
<protein>
    <recommendedName>
        <fullName evidence="4">O-antigen ligase</fullName>
    </recommendedName>
</protein>
<dbReference type="RefSeq" id="WP_133556906.1">
    <property type="nucleotide sequence ID" value="NZ_SNWM01000003.1"/>
</dbReference>
<feature type="transmembrane region" description="Helical" evidence="1">
    <location>
        <begin position="266"/>
        <end position="285"/>
    </location>
</feature>
<feature type="transmembrane region" description="Helical" evidence="1">
    <location>
        <begin position="182"/>
        <end position="209"/>
    </location>
</feature>
<name>A0A4R6IJ19_9SPHI</name>
<dbReference type="Proteomes" id="UP000295499">
    <property type="component" value="Unassembled WGS sequence"/>
</dbReference>